<dbReference type="InterPro" id="IPR011993">
    <property type="entry name" value="PH-like_dom_sf"/>
</dbReference>
<dbReference type="SMART" id="SM00233">
    <property type="entry name" value="PH"/>
    <property type="match status" value="1"/>
</dbReference>
<dbReference type="KEGG" id="hazt:108676343"/>
<dbReference type="Proteomes" id="UP000694843">
    <property type="component" value="Unplaced"/>
</dbReference>
<dbReference type="RefSeq" id="XP_018019898.1">
    <property type="nucleotide sequence ID" value="XM_018164409.2"/>
</dbReference>
<sequence>MLMNFEHLTKVLEGPGDHEGRLMHKAPKSKSMRRNLHNAGYKEKWFKLVGNLLFYFRLNEQGCVSKEEASGVLVLENVDVHIQGACPGGELFGLALTWRDDVSKSHLFYASSEMIRNTWLHKLRLASYENLSAHLLHLRLQIRRRTGKDPLEHELGRPELFPCSASPSTSHVPLQMPCAQQQPEPQSQFYASTTWYGSSPCLSSSATPRLITQPSLSQPHSLNVSALSCVGGVSSGNSSTSEESIGPRNPSFRAHVHLS</sequence>
<evidence type="ECO:0000313" key="4">
    <source>
        <dbReference type="RefSeq" id="XP_018019898.1"/>
    </source>
</evidence>
<accession>A0A8B7P1J6</accession>
<dbReference type="Pfam" id="PF00169">
    <property type="entry name" value="PH"/>
    <property type="match status" value="1"/>
</dbReference>
<dbReference type="GeneID" id="108676343"/>
<feature type="compositionally biased region" description="Low complexity" evidence="1">
    <location>
        <begin position="233"/>
        <end position="246"/>
    </location>
</feature>
<reference evidence="4" key="1">
    <citation type="submission" date="2025-08" db="UniProtKB">
        <authorList>
            <consortium name="RefSeq"/>
        </authorList>
    </citation>
    <scope>IDENTIFICATION</scope>
    <source>
        <tissue evidence="4">Whole organism</tissue>
    </source>
</reference>
<organism evidence="3 4">
    <name type="scientific">Hyalella azteca</name>
    <name type="common">Amphipod</name>
    <dbReference type="NCBI Taxonomy" id="294128"/>
    <lineage>
        <taxon>Eukaryota</taxon>
        <taxon>Metazoa</taxon>
        <taxon>Ecdysozoa</taxon>
        <taxon>Arthropoda</taxon>
        <taxon>Crustacea</taxon>
        <taxon>Multicrustacea</taxon>
        <taxon>Malacostraca</taxon>
        <taxon>Eumalacostraca</taxon>
        <taxon>Peracarida</taxon>
        <taxon>Amphipoda</taxon>
        <taxon>Senticaudata</taxon>
        <taxon>Talitrida</taxon>
        <taxon>Talitroidea</taxon>
        <taxon>Hyalellidae</taxon>
        <taxon>Hyalella</taxon>
    </lineage>
</organism>
<evidence type="ECO:0000313" key="3">
    <source>
        <dbReference type="Proteomes" id="UP000694843"/>
    </source>
</evidence>
<evidence type="ECO:0000259" key="2">
    <source>
        <dbReference type="PROSITE" id="PS50003"/>
    </source>
</evidence>
<keyword evidence="3" id="KW-1185">Reference proteome</keyword>
<feature type="region of interest" description="Disordered" evidence="1">
    <location>
        <begin position="233"/>
        <end position="259"/>
    </location>
</feature>
<dbReference type="SUPFAM" id="SSF50729">
    <property type="entry name" value="PH domain-like"/>
    <property type="match status" value="1"/>
</dbReference>
<dbReference type="AlphaFoldDB" id="A0A8B7P1J6"/>
<dbReference type="InterPro" id="IPR001849">
    <property type="entry name" value="PH_domain"/>
</dbReference>
<dbReference type="OrthoDB" id="10055808at2759"/>
<gene>
    <name evidence="4" type="primary">LOC108676343</name>
</gene>
<protein>
    <submittedName>
        <fullName evidence="4">Pleckstrin homology domain-containing family J member 1</fullName>
    </submittedName>
</protein>
<name>A0A8B7P1J6_HYAAZ</name>
<evidence type="ECO:0000256" key="1">
    <source>
        <dbReference type="SAM" id="MobiDB-lite"/>
    </source>
</evidence>
<dbReference type="PROSITE" id="PS50003">
    <property type="entry name" value="PH_DOMAIN"/>
    <property type="match status" value="1"/>
</dbReference>
<feature type="domain" description="PH" evidence="2">
    <location>
        <begin position="15"/>
        <end position="128"/>
    </location>
</feature>
<proteinExistence type="predicted"/>
<dbReference type="Gene3D" id="2.30.29.30">
    <property type="entry name" value="Pleckstrin-homology domain (PH domain)/Phosphotyrosine-binding domain (PTB)"/>
    <property type="match status" value="1"/>
</dbReference>